<organism evidence="2 3">
    <name type="scientific">Staphylococcus succinus</name>
    <dbReference type="NCBI Taxonomy" id="61015"/>
    <lineage>
        <taxon>Bacteria</taxon>
        <taxon>Bacillati</taxon>
        <taxon>Bacillota</taxon>
        <taxon>Bacilli</taxon>
        <taxon>Bacillales</taxon>
        <taxon>Staphylococcaceae</taxon>
        <taxon>Staphylococcus</taxon>
    </lineage>
</organism>
<evidence type="ECO:0000313" key="2">
    <source>
        <dbReference type="EMBL" id="PTI73238.1"/>
    </source>
</evidence>
<feature type="non-terminal residue" evidence="2">
    <location>
        <position position="89"/>
    </location>
</feature>
<accession>A0A9Q6MTJ3</accession>
<dbReference type="AlphaFoldDB" id="A0A9Q6MTJ3"/>
<evidence type="ECO:0000313" key="3">
    <source>
        <dbReference type="Proteomes" id="UP000241960"/>
    </source>
</evidence>
<name>A0A9Q6MTJ3_9STAP</name>
<dbReference type="Proteomes" id="UP000241960">
    <property type="component" value="Unassembled WGS sequence"/>
</dbReference>
<sequence length="89" mass="10242">MKQINKYISFISSESYNLIGLSIVRVAIGIVSLIMLVANFQTRYNLWSDSIFNSTFLNFNHTTFDIFYSLIVISLIVYILGFESIVFNV</sequence>
<feature type="transmembrane region" description="Helical" evidence="1">
    <location>
        <begin position="16"/>
        <end position="38"/>
    </location>
</feature>
<proteinExistence type="predicted"/>
<feature type="transmembrane region" description="Helical" evidence="1">
    <location>
        <begin position="66"/>
        <end position="87"/>
    </location>
</feature>
<keyword evidence="1" id="KW-1133">Transmembrane helix</keyword>
<keyword evidence="1" id="KW-0472">Membrane</keyword>
<dbReference type="EMBL" id="PZFQ01000101">
    <property type="protein sequence ID" value="PTI73238.1"/>
    <property type="molecule type" value="Genomic_DNA"/>
</dbReference>
<reference evidence="2 3" key="1">
    <citation type="journal article" date="2016" name="Front. Microbiol.">
        <title>Comprehensive Phylogenetic Analysis of Bovine Non-aureus Staphylococci Species Based on Whole-Genome Sequencing.</title>
        <authorList>
            <person name="Naushad S."/>
            <person name="Barkema H.W."/>
            <person name="Luby C."/>
            <person name="Condas L.A."/>
            <person name="Nobrega D.B."/>
            <person name="Carson D.A."/>
            <person name="De Buck J."/>
        </authorList>
    </citation>
    <scope>NUCLEOTIDE SEQUENCE [LARGE SCALE GENOMIC DNA]</scope>
    <source>
        <strain evidence="2 3">SNUC 1231</strain>
    </source>
</reference>
<gene>
    <name evidence="2" type="ORF">BU058_13345</name>
</gene>
<keyword evidence="1" id="KW-0812">Transmembrane</keyword>
<comment type="caution">
    <text evidence="2">The sequence shown here is derived from an EMBL/GenBank/DDBJ whole genome shotgun (WGS) entry which is preliminary data.</text>
</comment>
<protein>
    <submittedName>
        <fullName evidence="2">Uncharacterized protein</fullName>
    </submittedName>
</protein>
<evidence type="ECO:0000256" key="1">
    <source>
        <dbReference type="SAM" id="Phobius"/>
    </source>
</evidence>